<evidence type="ECO:0000313" key="4">
    <source>
        <dbReference type="Proteomes" id="UP000680638"/>
    </source>
</evidence>
<evidence type="ECO:0000259" key="2">
    <source>
        <dbReference type="PROSITE" id="PS50987"/>
    </source>
</evidence>
<organism evidence="3 4">
    <name type="scientific">Paenibacillus cookii</name>
    <dbReference type="NCBI Taxonomy" id="157839"/>
    <lineage>
        <taxon>Bacteria</taxon>
        <taxon>Bacillati</taxon>
        <taxon>Bacillota</taxon>
        <taxon>Bacilli</taxon>
        <taxon>Bacillales</taxon>
        <taxon>Paenibacillaceae</taxon>
        <taxon>Paenibacillus</taxon>
    </lineage>
</organism>
<sequence length="229" mass="25309">MSANPNLAELVSLLGDSSRAAILTSLMDGRFHTASELALAAGVTPQTASFHLGKMASGMLVAAEKHGRHRYYKLANEEIARALETLLSISRPAEIRSLRQSEQMKALCKARTCYDHLAGKLGVGLTRAMLEQGWIEEGDGEYVVTTAGGRFFADLGLDLPALRKERRSFGRICLDWSERQHHLAGSLGQAIVARLFDMNWIERAASGRAVVVTEQGREGIKRYFHLEWK</sequence>
<keyword evidence="4" id="KW-1185">Reference proteome</keyword>
<proteinExistence type="predicted"/>
<dbReference type="PANTHER" id="PTHR39168:SF1">
    <property type="entry name" value="TRANSCRIPTIONAL REGULATORY PROTEIN"/>
    <property type="match status" value="1"/>
</dbReference>
<dbReference type="SMART" id="SM00418">
    <property type="entry name" value="HTH_ARSR"/>
    <property type="match status" value="1"/>
</dbReference>
<evidence type="ECO:0000313" key="3">
    <source>
        <dbReference type="EMBL" id="GIO66744.1"/>
    </source>
</evidence>
<accession>A0ABQ4LU21</accession>
<dbReference type="Proteomes" id="UP000680638">
    <property type="component" value="Unassembled WGS sequence"/>
</dbReference>
<dbReference type="EMBL" id="BORW01000005">
    <property type="protein sequence ID" value="GIO66744.1"/>
    <property type="molecule type" value="Genomic_DNA"/>
</dbReference>
<protein>
    <submittedName>
        <fullName evidence="3">Transcriptional regulator</fullName>
    </submittedName>
</protein>
<reference evidence="3 4" key="1">
    <citation type="submission" date="2021-03" db="EMBL/GenBank/DDBJ databases">
        <title>Antimicrobial resistance genes in bacteria isolated from Japanese honey, and their potential for conferring macrolide and lincosamide resistance in the American foulbrood pathogen Paenibacillus larvae.</title>
        <authorList>
            <person name="Okamoto M."/>
            <person name="Kumagai M."/>
            <person name="Kanamori H."/>
            <person name="Takamatsu D."/>
        </authorList>
    </citation>
    <scope>NUCLEOTIDE SEQUENCE [LARGE SCALE GENOMIC DNA]</scope>
    <source>
        <strain evidence="3 4">J21TS3</strain>
    </source>
</reference>
<dbReference type="InterPro" id="IPR036390">
    <property type="entry name" value="WH_DNA-bd_sf"/>
</dbReference>
<dbReference type="Gene3D" id="1.10.10.10">
    <property type="entry name" value="Winged helix-like DNA-binding domain superfamily/Winged helix DNA-binding domain"/>
    <property type="match status" value="1"/>
</dbReference>
<gene>
    <name evidence="3" type="ORF">J21TS3_15650</name>
</gene>
<dbReference type="InterPro" id="IPR011991">
    <property type="entry name" value="ArsR-like_HTH"/>
</dbReference>
<feature type="domain" description="HTH arsR-type" evidence="2">
    <location>
        <begin position="1"/>
        <end position="94"/>
    </location>
</feature>
<dbReference type="SUPFAM" id="SSF46785">
    <property type="entry name" value="Winged helix' DNA-binding domain"/>
    <property type="match status" value="1"/>
</dbReference>
<dbReference type="InterPro" id="IPR001845">
    <property type="entry name" value="HTH_ArsR_DNA-bd_dom"/>
</dbReference>
<evidence type="ECO:0000256" key="1">
    <source>
        <dbReference type="ARBA" id="ARBA00023125"/>
    </source>
</evidence>
<dbReference type="Pfam" id="PF12840">
    <property type="entry name" value="HTH_20"/>
    <property type="match status" value="1"/>
</dbReference>
<name>A0ABQ4LU21_9BACL</name>
<dbReference type="InterPro" id="IPR052543">
    <property type="entry name" value="HTH_Metal-responsive_Reg"/>
</dbReference>
<keyword evidence="1" id="KW-0238">DNA-binding</keyword>
<comment type="caution">
    <text evidence="3">The sequence shown here is derived from an EMBL/GenBank/DDBJ whole genome shotgun (WGS) entry which is preliminary data.</text>
</comment>
<dbReference type="PANTHER" id="PTHR39168">
    <property type="entry name" value="TRANSCRIPTIONAL REGULATOR-RELATED"/>
    <property type="match status" value="1"/>
</dbReference>
<dbReference type="InterPro" id="IPR036388">
    <property type="entry name" value="WH-like_DNA-bd_sf"/>
</dbReference>
<dbReference type="PROSITE" id="PS50987">
    <property type="entry name" value="HTH_ARSR_2"/>
    <property type="match status" value="1"/>
</dbReference>
<dbReference type="CDD" id="cd00090">
    <property type="entry name" value="HTH_ARSR"/>
    <property type="match status" value="1"/>
</dbReference>
<dbReference type="RefSeq" id="WP_212948827.1">
    <property type="nucleotide sequence ID" value="NZ_BORW01000005.1"/>
</dbReference>